<sequence>LQNSGLNSPFGLTGEVTGIAATTITLDVAYSAGAGATTGIVFAITRTIVGDGIRYYNAAIWRNFSPPLSSATTPDYLFGAKILLAFKGRLLALNTVERPFAGGGAIYRQRCRWSQNGTPFYATSATSATVAESWHSGVADIGKGGYIDAPTDEAIVTAQFVQSRLIVYFERSTWEILYTGNEILPFLWKKINVELGCEGTFSEIAFDDGVVGVGQRGIHAANSSMVKRIDEKIPDFTEKINNANDGPQRVYGIRNFDKEIVLWTYPS</sequence>
<name>X0UY39_9ZZZZ</name>
<protein>
    <submittedName>
        <fullName evidence="1">Uncharacterized protein</fullName>
    </submittedName>
</protein>
<comment type="caution">
    <text evidence="1">The sequence shown here is derived from an EMBL/GenBank/DDBJ whole genome shotgun (WGS) entry which is preliminary data.</text>
</comment>
<dbReference type="AlphaFoldDB" id="X0UY39"/>
<evidence type="ECO:0000313" key="1">
    <source>
        <dbReference type="EMBL" id="GAG04082.1"/>
    </source>
</evidence>
<reference evidence="1" key="1">
    <citation type="journal article" date="2014" name="Front. Microbiol.">
        <title>High frequency of phylogenetically diverse reductive dehalogenase-homologous genes in deep subseafloor sedimentary metagenomes.</title>
        <authorList>
            <person name="Kawai M."/>
            <person name="Futagami T."/>
            <person name="Toyoda A."/>
            <person name="Takaki Y."/>
            <person name="Nishi S."/>
            <person name="Hori S."/>
            <person name="Arai W."/>
            <person name="Tsubouchi T."/>
            <person name="Morono Y."/>
            <person name="Uchiyama I."/>
            <person name="Ito T."/>
            <person name="Fujiyama A."/>
            <person name="Inagaki F."/>
            <person name="Takami H."/>
        </authorList>
    </citation>
    <scope>NUCLEOTIDE SEQUENCE</scope>
    <source>
        <strain evidence="1">Expedition CK06-06</strain>
    </source>
</reference>
<accession>X0UY39</accession>
<feature type="non-terminal residue" evidence="1">
    <location>
        <position position="1"/>
    </location>
</feature>
<organism evidence="1">
    <name type="scientific">marine sediment metagenome</name>
    <dbReference type="NCBI Taxonomy" id="412755"/>
    <lineage>
        <taxon>unclassified sequences</taxon>
        <taxon>metagenomes</taxon>
        <taxon>ecological metagenomes</taxon>
    </lineage>
</organism>
<feature type="non-terminal residue" evidence="1">
    <location>
        <position position="267"/>
    </location>
</feature>
<gene>
    <name evidence="1" type="ORF">S01H1_40197</name>
</gene>
<dbReference type="EMBL" id="BARS01025431">
    <property type="protein sequence ID" value="GAG04082.1"/>
    <property type="molecule type" value="Genomic_DNA"/>
</dbReference>
<proteinExistence type="predicted"/>